<dbReference type="GeneTree" id="ENSGT00730000111690"/>
<dbReference type="GeneID" id="118941467"/>
<evidence type="ECO:0000313" key="1">
    <source>
        <dbReference type="Ensembl" id="ENSOMYP00000110536.1"/>
    </source>
</evidence>
<dbReference type="PANTHER" id="PTHR38706:SF2">
    <property type="match status" value="1"/>
</dbReference>
<accession>A0A8K9UKD2</accession>
<dbReference type="PANTHER" id="PTHR38706">
    <property type="entry name" value="SI:CH211-198C19.1-RELATED"/>
    <property type="match status" value="1"/>
</dbReference>
<dbReference type="KEGG" id="omy:118941467"/>
<dbReference type="OrthoDB" id="8961033at2759"/>
<dbReference type="RefSeq" id="XP_036810432.1">
    <property type="nucleotide sequence ID" value="XM_036954537.1"/>
</dbReference>
<dbReference type="AlphaFoldDB" id="A0A8K9UKD2"/>
<reference evidence="1" key="1">
    <citation type="submission" date="2020-07" db="EMBL/GenBank/DDBJ databases">
        <title>A long reads based de novo assembly of the rainbow trout Arlee double haploid line genome.</title>
        <authorList>
            <person name="Gao G."/>
            <person name="Palti Y."/>
        </authorList>
    </citation>
    <scope>NUCLEOTIDE SEQUENCE [LARGE SCALE GENOMIC DNA]</scope>
</reference>
<keyword evidence="2" id="KW-1185">Reference proteome</keyword>
<dbReference type="Ensembl" id="ENSOMYT00000154486.1">
    <property type="protein sequence ID" value="ENSOMYP00000110536.1"/>
    <property type="gene ID" value="ENSOMYG00000058815.1"/>
</dbReference>
<dbReference type="Proteomes" id="UP000694395">
    <property type="component" value="Chromosome 19"/>
</dbReference>
<gene>
    <name evidence="1" type="primary">LOC118941467</name>
</gene>
<reference evidence="1" key="3">
    <citation type="submission" date="2025-09" db="UniProtKB">
        <authorList>
            <consortium name="Ensembl"/>
        </authorList>
    </citation>
    <scope>IDENTIFICATION</scope>
</reference>
<name>A0A8K9UKD2_ONCMY</name>
<organism evidence="1 2">
    <name type="scientific">Oncorhynchus mykiss</name>
    <name type="common">Rainbow trout</name>
    <name type="synonym">Salmo gairdneri</name>
    <dbReference type="NCBI Taxonomy" id="8022"/>
    <lineage>
        <taxon>Eukaryota</taxon>
        <taxon>Metazoa</taxon>
        <taxon>Chordata</taxon>
        <taxon>Craniata</taxon>
        <taxon>Vertebrata</taxon>
        <taxon>Euteleostomi</taxon>
        <taxon>Actinopterygii</taxon>
        <taxon>Neopterygii</taxon>
        <taxon>Teleostei</taxon>
        <taxon>Protacanthopterygii</taxon>
        <taxon>Salmoniformes</taxon>
        <taxon>Salmonidae</taxon>
        <taxon>Salmoninae</taxon>
        <taxon>Oncorhynchus</taxon>
    </lineage>
</organism>
<evidence type="ECO:0000313" key="2">
    <source>
        <dbReference type="Proteomes" id="UP000694395"/>
    </source>
</evidence>
<sequence length="242" mass="28168">MKNIGHKTTSTTLNIRYFRREERKESSTTTPATGTTMVRGTLNTMEDLRLSGFGCHLPRHGLKLLFWFAKNYIDFDIMGEMVARYNPNEGGFDFHPFQNRPEWDYSNVTTTIAVITCNFLLPDNVHPYYIVGNLNLEESNCLPQYVRKDFTGDQDDSNMDRLIISLRPDGTVDKVYVTQHDDDGLSFDPDNTYRVTRGLLRDIRGLKLRKFLKQAGYSNRQPIMHINDYEDLLSYFEDLLRL</sequence>
<proteinExistence type="predicted"/>
<reference evidence="1" key="2">
    <citation type="submission" date="2025-08" db="UniProtKB">
        <authorList>
            <consortium name="Ensembl"/>
        </authorList>
    </citation>
    <scope>IDENTIFICATION</scope>
</reference>
<protein>
    <submittedName>
        <fullName evidence="1">Uncharacterized protein</fullName>
    </submittedName>
</protein>